<name>A0A0L0W4U9_9BASI</name>
<comment type="caution">
    <text evidence="2">The sequence shown here is derived from an EMBL/GenBank/DDBJ whole genome shotgun (WGS) entry which is preliminary data.</text>
</comment>
<evidence type="ECO:0000256" key="1">
    <source>
        <dbReference type="SAM" id="MobiDB-lite"/>
    </source>
</evidence>
<keyword evidence="3" id="KW-1185">Reference proteome</keyword>
<reference evidence="3" key="1">
    <citation type="submission" date="2014-03" db="EMBL/GenBank/DDBJ databases">
        <title>The Genome Sequence of Puccinia striiformis f. sp. tritici PST-78.</title>
        <authorList>
            <consortium name="The Broad Institute Genome Sequencing Platform"/>
            <person name="Cuomo C."/>
            <person name="Hulbert S."/>
            <person name="Chen X."/>
            <person name="Walker B."/>
            <person name="Young S.K."/>
            <person name="Zeng Q."/>
            <person name="Gargeya S."/>
            <person name="Fitzgerald M."/>
            <person name="Haas B."/>
            <person name="Abouelleil A."/>
            <person name="Alvarado L."/>
            <person name="Arachchi H.M."/>
            <person name="Berlin A.M."/>
            <person name="Chapman S.B."/>
            <person name="Goldberg J."/>
            <person name="Griggs A."/>
            <person name="Gujja S."/>
            <person name="Hansen M."/>
            <person name="Howarth C."/>
            <person name="Imamovic A."/>
            <person name="Larimer J."/>
            <person name="McCowan C."/>
            <person name="Montmayeur A."/>
            <person name="Murphy C."/>
            <person name="Neiman D."/>
            <person name="Pearson M."/>
            <person name="Priest M."/>
            <person name="Roberts A."/>
            <person name="Saif S."/>
            <person name="Shea T."/>
            <person name="Sisk P."/>
            <person name="Sykes S."/>
            <person name="Wortman J."/>
            <person name="Nusbaum C."/>
            <person name="Birren B."/>
        </authorList>
    </citation>
    <scope>NUCLEOTIDE SEQUENCE [LARGE SCALE GENOMIC DNA]</scope>
    <source>
        <strain evidence="3">race PST-78</strain>
    </source>
</reference>
<proteinExistence type="predicted"/>
<feature type="compositionally biased region" description="Polar residues" evidence="1">
    <location>
        <begin position="133"/>
        <end position="142"/>
    </location>
</feature>
<gene>
    <name evidence="2" type="ORF">PSTG_00420</name>
</gene>
<evidence type="ECO:0000313" key="3">
    <source>
        <dbReference type="Proteomes" id="UP000054564"/>
    </source>
</evidence>
<organism evidence="2 3">
    <name type="scientific">Puccinia striiformis f. sp. tritici PST-78</name>
    <dbReference type="NCBI Taxonomy" id="1165861"/>
    <lineage>
        <taxon>Eukaryota</taxon>
        <taxon>Fungi</taxon>
        <taxon>Dikarya</taxon>
        <taxon>Basidiomycota</taxon>
        <taxon>Pucciniomycotina</taxon>
        <taxon>Pucciniomycetes</taxon>
        <taxon>Pucciniales</taxon>
        <taxon>Pucciniaceae</taxon>
        <taxon>Puccinia</taxon>
    </lineage>
</organism>
<feature type="compositionally biased region" description="Low complexity" evidence="1">
    <location>
        <begin position="110"/>
        <end position="123"/>
    </location>
</feature>
<sequence>MQGRPYKRSADLRTHSGGSFCLLTVDGSDTTRYSLTSGPTADVGMSCADAKIGEIASSDPACYVADARSPICLNLITLLDQWAKGKEEDAKFRDSFVALSQDGTGDKPDPASTGATGTTSLTPEITGADYQKACTTHSGSPP</sequence>
<accession>A0A0L0W4U9</accession>
<dbReference type="AlphaFoldDB" id="A0A0L0W4U9"/>
<dbReference type="Proteomes" id="UP000054564">
    <property type="component" value="Unassembled WGS sequence"/>
</dbReference>
<dbReference type="EMBL" id="AJIL01000003">
    <property type="protein sequence ID" value="KNF06546.1"/>
    <property type="molecule type" value="Genomic_DNA"/>
</dbReference>
<feature type="region of interest" description="Disordered" evidence="1">
    <location>
        <begin position="99"/>
        <end position="142"/>
    </location>
</feature>
<protein>
    <submittedName>
        <fullName evidence="2">Uncharacterized protein</fullName>
    </submittedName>
</protein>
<evidence type="ECO:0000313" key="2">
    <source>
        <dbReference type="EMBL" id="KNF06546.1"/>
    </source>
</evidence>